<dbReference type="PANTHER" id="PTHR42809:SF1">
    <property type="entry name" value="FLAVODOXIN 1"/>
    <property type="match status" value="1"/>
</dbReference>
<keyword evidence="9" id="KW-1185">Reference proteome</keyword>
<evidence type="ECO:0000259" key="7">
    <source>
        <dbReference type="PROSITE" id="PS50902"/>
    </source>
</evidence>
<gene>
    <name evidence="8" type="ORF">ACEU0G_002741</name>
</gene>
<dbReference type="NCBIfam" id="TIGR01754">
    <property type="entry name" value="flav_RNR"/>
    <property type="match status" value="1"/>
</dbReference>
<dbReference type="InterPro" id="IPR050619">
    <property type="entry name" value="Flavodoxin"/>
</dbReference>
<reference evidence="8 9" key="1">
    <citation type="submission" date="2024-09" db="EMBL/GenBank/DDBJ databases">
        <authorList>
            <consortium name="All-Russian atlas of soil microorganisms"/>
            <consortium name="as a basis for the search for new antimicrobial producers and enzymes with unique properties"/>
            <person name="Sokolova E.A."/>
            <person name="Voronina E.N."/>
        </authorList>
    </citation>
    <scope>NUCLEOTIDE SEQUENCE [LARGE SCALE GENOMIC DNA]</scope>
    <source>
        <strain evidence="8 9">AF-22b-331.1</strain>
    </source>
</reference>
<sequence>MRILLAYASLSGNTREVARRVAARCQATGHSLQLLDVDGDATAALAQPRDALLLGCWTDNAGRTPAEMKAFVATLRDSAGLPPGPGVAVFGTGETQWGPEYYCGAAHRLARFFGSPHPVLQIEQMPHGQADTHAIHQWTDTVLARIETAIHADPARRHA</sequence>
<keyword evidence="3" id="KW-0813">Transport</keyword>
<proteinExistence type="inferred from homology"/>
<evidence type="ECO:0000256" key="5">
    <source>
        <dbReference type="ARBA" id="ARBA00022643"/>
    </source>
</evidence>
<organism evidence="8 9">
    <name type="scientific">Stenotrophomonas nematodicola</name>
    <dbReference type="NCBI Taxonomy" id="2656746"/>
    <lineage>
        <taxon>Bacteria</taxon>
        <taxon>Pseudomonadati</taxon>
        <taxon>Pseudomonadota</taxon>
        <taxon>Gammaproteobacteria</taxon>
        <taxon>Lysobacterales</taxon>
        <taxon>Lysobacteraceae</taxon>
        <taxon>Stenotrophomonas</taxon>
    </lineage>
</organism>
<keyword evidence="4" id="KW-0285">Flavoprotein</keyword>
<dbReference type="EMBL" id="JBHGCJ010000003">
    <property type="protein sequence ID" value="MFG6108748.1"/>
    <property type="molecule type" value="Genomic_DNA"/>
</dbReference>
<dbReference type="Gene3D" id="3.40.50.360">
    <property type="match status" value="1"/>
</dbReference>
<feature type="domain" description="Flavodoxin-like" evidence="7">
    <location>
        <begin position="3"/>
        <end position="143"/>
    </location>
</feature>
<protein>
    <submittedName>
        <fullName evidence="8">Flavodoxin</fullName>
    </submittedName>
</protein>
<comment type="cofactor">
    <cofactor evidence="1">
        <name>FMN</name>
        <dbReference type="ChEBI" id="CHEBI:58210"/>
    </cofactor>
</comment>
<dbReference type="Proteomes" id="UP001605261">
    <property type="component" value="Unassembled WGS sequence"/>
</dbReference>
<evidence type="ECO:0000256" key="3">
    <source>
        <dbReference type="ARBA" id="ARBA00022448"/>
    </source>
</evidence>
<evidence type="ECO:0000256" key="1">
    <source>
        <dbReference type="ARBA" id="ARBA00001917"/>
    </source>
</evidence>
<evidence type="ECO:0000256" key="4">
    <source>
        <dbReference type="ARBA" id="ARBA00022630"/>
    </source>
</evidence>
<dbReference type="SUPFAM" id="SSF52218">
    <property type="entry name" value="Flavoproteins"/>
    <property type="match status" value="1"/>
</dbReference>
<dbReference type="PROSITE" id="PS50902">
    <property type="entry name" value="FLAVODOXIN_LIKE"/>
    <property type="match status" value="1"/>
</dbReference>
<keyword evidence="6" id="KW-0249">Electron transport</keyword>
<evidence type="ECO:0000313" key="9">
    <source>
        <dbReference type="Proteomes" id="UP001605261"/>
    </source>
</evidence>
<keyword evidence="5" id="KW-0288">FMN</keyword>
<accession>A0ABW7CVA9</accession>
<evidence type="ECO:0000313" key="8">
    <source>
        <dbReference type="EMBL" id="MFG6108748.1"/>
    </source>
</evidence>
<dbReference type="InterPro" id="IPR010088">
    <property type="entry name" value="RNR_flavodoxin"/>
</dbReference>
<dbReference type="NCBIfam" id="NF006747">
    <property type="entry name" value="PRK09271.1"/>
    <property type="match status" value="1"/>
</dbReference>
<comment type="similarity">
    <text evidence="2">Belongs to the flavodoxin family.</text>
</comment>
<name>A0ABW7CVA9_9GAMM</name>
<evidence type="ECO:0000256" key="6">
    <source>
        <dbReference type="ARBA" id="ARBA00022982"/>
    </source>
</evidence>
<evidence type="ECO:0000256" key="2">
    <source>
        <dbReference type="ARBA" id="ARBA00005267"/>
    </source>
</evidence>
<dbReference type="Pfam" id="PF00258">
    <property type="entry name" value="Flavodoxin_1"/>
    <property type="match status" value="1"/>
</dbReference>
<dbReference type="PANTHER" id="PTHR42809">
    <property type="entry name" value="FLAVODOXIN 2"/>
    <property type="match status" value="1"/>
</dbReference>
<dbReference type="RefSeq" id="WP_394162106.1">
    <property type="nucleotide sequence ID" value="NZ_JBHGCJ010000003.1"/>
</dbReference>
<dbReference type="InterPro" id="IPR029039">
    <property type="entry name" value="Flavoprotein-like_sf"/>
</dbReference>
<dbReference type="InterPro" id="IPR008254">
    <property type="entry name" value="Flavodoxin/NO_synth"/>
</dbReference>
<comment type="caution">
    <text evidence="8">The sequence shown here is derived from an EMBL/GenBank/DDBJ whole genome shotgun (WGS) entry which is preliminary data.</text>
</comment>